<evidence type="ECO:0000313" key="2">
    <source>
        <dbReference type="EMBL" id="EME40542.1"/>
    </source>
</evidence>
<dbReference type="OMA" id="RAGENTM"/>
<evidence type="ECO:0000313" key="3">
    <source>
        <dbReference type="Proteomes" id="UP000016933"/>
    </source>
</evidence>
<accession>N1PDU4</accession>
<dbReference type="OrthoDB" id="310895at2759"/>
<dbReference type="EMBL" id="KB446543">
    <property type="protein sequence ID" value="EME40542.1"/>
    <property type="molecule type" value="Genomic_DNA"/>
</dbReference>
<feature type="compositionally biased region" description="Low complexity" evidence="1">
    <location>
        <begin position="126"/>
        <end position="138"/>
    </location>
</feature>
<dbReference type="HOGENOM" id="CLU_1214736_0_0_1"/>
<sequence length="228" mass="25108">MSTSTISTTPPHYQKPRTSFGESIANCFKSMFLCCATLDSDDEYDDGPGKPIQIGVPTDFRRHELNLPGLSPELQDRYRRKQQEDAIAMYNDLRPLQSSPSSQFAERPATATRVTYEQFTQPRNAPSPLSPSSRRTSTGQRVVNHARRLSETLTGGMKFSGGGNLLAAREGDVEIRGLMDNSRTELNVPPPSDVVSMKRAGENTMGYKMSEESLDSRDDSAKGGIGKI</sequence>
<dbReference type="AlphaFoldDB" id="N1PDU4"/>
<feature type="region of interest" description="Disordered" evidence="1">
    <location>
        <begin position="117"/>
        <end position="142"/>
    </location>
</feature>
<reference evidence="2 3" key="2">
    <citation type="journal article" date="2012" name="PLoS Pathog.">
        <title>Diverse lifestyles and strategies of plant pathogenesis encoded in the genomes of eighteen Dothideomycetes fungi.</title>
        <authorList>
            <person name="Ohm R.A."/>
            <person name="Feau N."/>
            <person name="Henrissat B."/>
            <person name="Schoch C.L."/>
            <person name="Horwitz B.A."/>
            <person name="Barry K.W."/>
            <person name="Condon B.J."/>
            <person name="Copeland A.C."/>
            <person name="Dhillon B."/>
            <person name="Glaser F."/>
            <person name="Hesse C.N."/>
            <person name="Kosti I."/>
            <person name="LaButti K."/>
            <person name="Lindquist E.A."/>
            <person name="Lucas S."/>
            <person name="Salamov A.A."/>
            <person name="Bradshaw R.E."/>
            <person name="Ciuffetti L."/>
            <person name="Hamelin R.C."/>
            <person name="Kema G.H.J."/>
            <person name="Lawrence C."/>
            <person name="Scott J.A."/>
            <person name="Spatafora J.W."/>
            <person name="Turgeon B.G."/>
            <person name="de Wit P.J.G.M."/>
            <person name="Zhong S."/>
            <person name="Goodwin S.B."/>
            <person name="Grigoriev I.V."/>
        </authorList>
    </citation>
    <scope>NUCLEOTIDE SEQUENCE [LARGE SCALE GENOMIC DNA]</scope>
    <source>
        <strain evidence="3">NZE10 / CBS 128990</strain>
    </source>
</reference>
<dbReference type="STRING" id="675120.N1PDU4"/>
<dbReference type="Proteomes" id="UP000016933">
    <property type="component" value="Unassembled WGS sequence"/>
</dbReference>
<dbReference type="eggNOG" id="ENOG502RM0Z">
    <property type="taxonomic scope" value="Eukaryota"/>
</dbReference>
<organism evidence="2 3">
    <name type="scientific">Dothistroma septosporum (strain NZE10 / CBS 128990)</name>
    <name type="common">Red band needle blight fungus</name>
    <name type="synonym">Mycosphaerella pini</name>
    <dbReference type="NCBI Taxonomy" id="675120"/>
    <lineage>
        <taxon>Eukaryota</taxon>
        <taxon>Fungi</taxon>
        <taxon>Dikarya</taxon>
        <taxon>Ascomycota</taxon>
        <taxon>Pezizomycotina</taxon>
        <taxon>Dothideomycetes</taxon>
        <taxon>Dothideomycetidae</taxon>
        <taxon>Mycosphaerellales</taxon>
        <taxon>Mycosphaerellaceae</taxon>
        <taxon>Dothistroma</taxon>
    </lineage>
</organism>
<feature type="compositionally biased region" description="Basic and acidic residues" evidence="1">
    <location>
        <begin position="209"/>
        <end position="221"/>
    </location>
</feature>
<name>N1PDU4_DOTSN</name>
<keyword evidence="3" id="KW-1185">Reference proteome</keyword>
<feature type="region of interest" description="Disordered" evidence="1">
    <location>
        <begin position="205"/>
        <end position="228"/>
    </location>
</feature>
<proteinExistence type="predicted"/>
<gene>
    <name evidence="2" type="ORF">DOTSEDRAFT_27179</name>
</gene>
<protein>
    <submittedName>
        <fullName evidence="2">Uncharacterized protein</fullName>
    </submittedName>
</protein>
<evidence type="ECO:0000256" key="1">
    <source>
        <dbReference type="SAM" id="MobiDB-lite"/>
    </source>
</evidence>
<reference evidence="3" key="1">
    <citation type="journal article" date="2012" name="PLoS Genet.">
        <title>The genomes of the fungal plant pathogens Cladosporium fulvum and Dothistroma septosporum reveal adaptation to different hosts and lifestyles but also signatures of common ancestry.</title>
        <authorList>
            <person name="de Wit P.J.G.M."/>
            <person name="van der Burgt A."/>
            <person name="Oekmen B."/>
            <person name="Stergiopoulos I."/>
            <person name="Abd-Elsalam K.A."/>
            <person name="Aerts A.L."/>
            <person name="Bahkali A.H."/>
            <person name="Beenen H.G."/>
            <person name="Chettri P."/>
            <person name="Cox M.P."/>
            <person name="Datema E."/>
            <person name="de Vries R.P."/>
            <person name="Dhillon B."/>
            <person name="Ganley A.R."/>
            <person name="Griffiths S.A."/>
            <person name="Guo Y."/>
            <person name="Hamelin R.C."/>
            <person name="Henrissat B."/>
            <person name="Kabir M.S."/>
            <person name="Jashni M.K."/>
            <person name="Kema G."/>
            <person name="Klaubauf S."/>
            <person name="Lapidus A."/>
            <person name="Levasseur A."/>
            <person name="Lindquist E."/>
            <person name="Mehrabi R."/>
            <person name="Ohm R.A."/>
            <person name="Owen T.J."/>
            <person name="Salamov A."/>
            <person name="Schwelm A."/>
            <person name="Schijlen E."/>
            <person name="Sun H."/>
            <person name="van den Burg H.A."/>
            <person name="van Ham R.C.H.J."/>
            <person name="Zhang S."/>
            <person name="Goodwin S.B."/>
            <person name="Grigoriev I.V."/>
            <person name="Collemare J."/>
            <person name="Bradshaw R.E."/>
        </authorList>
    </citation>
    <scope>NUCLEOTIDE SEQUENCE [LARGE SCALE GENOMIC DNA]</scope>
    <source>
        <strain evidence="3">NZE10 / CBS 128990</strain>
    </source>
</reference>